<dbReference type="EMBL" id="JAHLOQ010000001">
    <property type="protein sequence ID" value="MBU5334875.1"/>
    <property type="molecule type" value="Genomic_DNA"/>
</dbReference>
<proteinExistence type="predicted"/>
<dbReference type="PANTHER" id="PTHR34289:SF8">
    <property type="entry name" value="DUF819 DOMAIN-CONTAINING PROTEIN"/>
    <property type="match status" value="1"/>
</dbReference>
<feature type="transmembrane region" description="Helical" evidence="1">
    <location>
        <begin position="66"/>
        <end position="83"/>
    </location>
</feature>
<dbReference type="RefSeq" id="WP_216568046.1">
    <property type="nucleotide sequence ID" value="NZ_JAHLOQ010000001.1"/>
</dbReference>
<feature type="transmembrane region" description="Helical" evidence="1">
    <location>
        <begin position="318"/>
        <end position="340"/>
    </location>
</feature>
<reference evidence="2 3" key="1">
    <citation type="submission" date="2021-06" db="EMBL/GenBank/DDBJ databases">
        <authorList>
            <person name="Sun Q."/>
            <person name="Li D."/>
        </authorList>
    </citation>
    <scope>NUCLEOTIDE SEQUENCE [LARGE SCALE GENOMIC DNA]</scope>
    <source>
        <strain evidence="2 3">N19</strain>
    </source>
</reference>
<organism evidence="2 3">
    <name type="scientific">Intestinibacter bartlettii</name>
    <dbReference type="NCBI Taxonomy" id="261299"/>
    <lineage>
        <taxon>Bacteria</taxon>
        <taxon>Bacillati</taxon>
        <taxon>Bacillota</taxon>
        <taxon>Clostridia</taxon>
        <taxon>Peptostreptococcales</taxon>
        <taxon>Peptostreptococcaceae</taxon>
        <taxon>Intestinibacter</taxon>
    </lineage>
</organism>
<feature type="transmembrane region" description="Helical" evidence="1">
    <location>
        <begin position="95"/>
        <end position="117"/>
    </location>
</feature>
<dbReference type="PANTHER" id="PTHR34289">
    <property type="entry name" value="PROTEIN, PUTATIVE (DUF819)-RELATED"/>
    <property type="match status" value="1"/>
</dbReference>
<evidence type="ECO:0000313" key="3">
    <source>
        <dbReference type="Proteomes" id="UP001196301"/>
    </source>
</evidence>
<feature type="transmembrane region" description="Helical" evidence="1">
    <location>
        <begin position="347"/>
        <end position="367"/>
    </location>
</feature>
<feature type="transmembrane region" description="Helical" evidence="1">
    <location>
        <begin position="263"/>
        <end position="281"/>
    </location>
</feature>
<evidence type="ECO:0000313" key="2">
    <source>
        <dbReference type="EMBL" id="MBU5334875.1"/>
    </source>
</evidence>
<feature type="transmembrane region" description="Helical" evidence="1">
    <location>
        <begin position="293"/>
        <end position="312"/>
    </location>
</feature>
<dbReference type="Pfam" id="PF05684">
    <property type="entry name" value="DUF819"/>
    <property type="match status" value="1"/>
</dbReference>
<dbReference type="InterPro" id="IPR008537">
    <property type="entry name" value="DUF819"/>
</dbReference>
<feature type="transmembrane region" description="Helical" evidence="1">
    <location>
        <begin position="164"/>
        <end position="182"/>
    </location>
</feature>
<comment type="caution">
    <text evidence="2">The sequence shown here is derived from an EMBL/GenBank/DDBJ whole genome shotgun (WGS) entry which is preliminary data.</text>
</comment>
<name>A0ABS6DSQ9_9FIRM</name>
<keyword evidence="1" id="KW-0812">Transmembrane</keyword>
<feature type="transmembrane region" description="Helical" evidence="1">
    <location>
        <begin position="12"/>
        <end position="27"/>
    </location>
</feature>
<dbReference type="Proteomes" id="UP001196301">
    <property type="component" value="Unassembled WGS sequence"/>
</dbReference>
<keyword evidence="3" id="KW-1185">Reference proteome</keyword>
<keyword evidence="1" id="KW-1133">Transmembrane helix</keyword>
<feature type="transmembrane region" description="Helical" evidence="1">
    <location>
        <begin position="34"/>
        <end position="54"/>
    </location>
</feature>
<sequence>MNSLISADNTWVLWAFLCGWAAISIVLEQKYNWAAKITGAIIALIGALALSNLKIIPTDSPVYDDVWTYVVPLAITLLLYQCDIKKIWKESGKMLVIYLLSAVGTMTGAIVGFYLLASKIPFLAEVAGMMTGSYIGGGANFAAMSAAFELPGDVVSAAVVSDNLLMALYFFVLITIPSINFFRKHFLHPHVQEFEKQEIKEGETTASSYWSRKDISLKDIALSIGSAFAIVAISNTIAEFLSATIPTSNAFLSLLNTLLGNQYLIITTVTMICASVFSDFFSNLGGAQEIGTYLIYIFFVVIGVPASIQSIIVNSPLLLVFCFIVVLINMLVTFVCAKIFKFNLEDAILASNACIGGPTTAAAMAVSKGWTKLIAPIMLIGTLGYVIGNYCGIIIGNFLL</sequence>
<accession>A0ABS6DSQ9</accession>
<feature type="transmembrane region" description="Helical" evidence="1">
    <location>
        <begin position="220"/>
        <end position="243"/>
    </location>
</feature>
<keyword evidence="1" id="KW-0472">Membrane</keyword>
<evidence type="ECO:0000256" key="1">
    <source>
        <dbReference type="SAM" id="Phobius"/>
    </source>
</evidence>
<protein>
    <submittedName>
        <fullName evidence="2">DUF819 family protein</fullName>
    </submittedName>
</protein>
<gene>
    <name evidence="2" type="ORF">KQI20_00350</name>
</gene>
<feature type="transmembrane region" description="Helical" evidence="1">
    <location>
        <begin position="373"/>
        <end position="399"/>
    </location>
</feature>